<evidence type="ECO:0000313" key="2">
    <source>
        <dbReference type="EMBL" id="CAE8689335.1"/>
    </source>
</evidence>
<evidence type="ECO:0000313" key="4">
    <source>
        <dbReference type="Proteomes" id="UP000626109"/>
    </source>
</evidence>
<dbReference type="EMBL" id="CAJNNW010034758">
    <property type="protein sequence ID" value="CAE8723802.1"/>
    <property type="molecule type" value="Genomic_DNA"/>
</dbReference>
<dbReference type="EMBL" id="CAJNNW010027060">
    <property type="protein sequence ID" value="CAE8689335.1"/>
    <property type="molecule type" value="Genomic_DNA"/>
</dbReference>
<evidence type="ECO:0000313" key="3">
    <source>
        <dbReference type="EMBL" id="CAE8723802.1"/>
    </source>
</evidence>
<comment type="caution">
    <text evidence="2">The sequence shown here is derived from an EMBL/GenBank/DDBJ whole genome shotgun (WGS) entry which is preliminary data.</text>
</comment>
<proteinExistence type="predicted"/>
<feature type="region of interest" description="Disordered" evidence="1">
    <location>
        <begin position="126"/>
        <end position="156"/>
    </location>
</feature>
<organism evidence="2 4">
    <name type="scientific">Polarella glacialis</name>
    <name type="common">Dinoflagellate</name>
    <dbReference type="NCBI Taxonomy" id="89957"/>
    <lineage>
        <taxon>Eukaryota</taxon>
        <taxon>Sar</taxon>
        <taxon>Alveolata</taxon>
        <taxon>Dinophyceae</taxon>
        <taxon>Suessiales</taxon>
        <taxon>Suessiaceae</taxon>
        <taxon>Polarella</taxon>
    </lineage>
</organism>
<dbReference type="AlphaFoldDB" id="A0A813JUU6"/>
<sequence>MWCSGMCVAGSSSPRTCELLSKGVKPQERSSTKLVLNKKEGSVMWKPVILLPAGRLDATCRPHRNLAEANTLLTEFHLEAKFARSCVPTCAARQLSFNVSLTKLIETHLSILTWNYSQPAATRVKTGALQAPPIRRRRSSTATGLQESKTKQQQQQ</sequence>
<dbReference type="Proteomes" id="UP000626109">
    <property type="component" value="Unassembled WGS sequence"/>
</dbReference>
<gene>
    <name evidence="2" type="ORF">PGLA2088_LOCUS26431</name>
    <name evidence="3" type="ORF">PGLA2088_LOCUS43363</name>
</gene>
<name>A0A813JUU6_POLGL</name>
<reference evidence="2" key="1">
    <citation type="submission" date="2021-02" db="EMBL/GenBank/DDBJ databases">
        <authorList>
            <person name="Dougan E. K."/>
            <person name="Rhodes N."/>
            <person name="Thang M."/>
            <person name="Chan C."/>
        </authorList>
    </citation>
    <scope>NUCLEOTIDE SEQUENCE</scope>
</reference>
<accession>A0A813JUU6</accession>
<protein>
    <submittedName>
        <fullName evidence="2">Uncharacterized protein</fullName>
    </submittedName>
</protein>
<evidence type="ECO:0000256" key="1">
    <source>
        <dbReference type="SAM" id="MobiDB-lite"/>
    </source>
</evidence>